<reference evidence="10" key="1">
    <citation type="submission" date="2020-10" db="EMBL/GenBank/DDBJ databases">
        <authorList>
            <person name="Gilroy R."/>
        </authorList>
    </citation>
    <scope>NUCLEOTIDE SEQUENCE</scope>
    <source>
        <strain evidence="10">4920</strain>
    </source>
</reference>
<keyword evidence="5" id="KW-0046">Antibiotic resistance</keyword>
<evidence type="ECO:0000256" key="5">
    <source>
        <dbReference type="ARBA" id="ARBA00023251"/>
    </source>
</evidence>
<dbReference type="Gene3D" id="3.40.630.30">
    <property type="match status" value="1"/>
</dbReference>
<dbReference type="EMBL" id="DVOF01000241">
    <property type="protein sequence ID" value="HIV03500.1"/>
    <property type="molecule type" value="Genomic_DNA"/>
</dbReference>
<evidence type="ECO:0000313" key="11">
    <source>
        <dbReference type="Proteomes" id="UP000886743"/>
    </source>
</evidence>
<dbReference type="PANTHER" id="PTHR43877">
    <property type="entry name" value="AMINOALKYLPHOSPHONATE N-ACETYLTRANSFERASE-RELATED-RELATED"/>
    <property type="match status" value="1"/>
</dbReference>
<comment type="subunit">
    <text evidence="1">Homodimer.</text>
</comment>
<evidence type="ECO:0000256" key="6">
    <source>
        <dbReference type="ARBA" id="ARBA00023315"/>
    </source>
</evidence>
<evidence type="ECO:0000256" key="1">
    <source>
        <dbReference type="ARBA" id="ARBA00011738"/>
    </source>
</evidence>
<evidence type="ECO:0000256" key="4">
    <source>
        <dbReference type="ARBA" id="ARBA00022679"/>
    </source>
</evidence>
<dbReference type="Proteomes" id="UP000886743">
    <property type="component" value="Unassembled WGS sequence"/>
</dbReference>
<comment type="caution">
    <text evidence="10">The sequence shown here is derived from an EMBL/GenBank/DDBJ whole genome shotgun (WGS) entry which is preliminary data.</text>
</comment>
<dbReference type="EC" id="2.3.1.82" evidence="2"/>
<dbReference type="InterPro" id="IPR050832">
    <property type="entry name" value="Bact_Acetyltransf"/>
</dbReference>
<reference evidence="10" key="2">
    <citation type="journal article" date="2021" name="PeerJ">
        <title>Extensive microbial diversity within the chicken gut microbiome revealed by metagenomics and culture.</title>
        <authorList>
            <person name="Gilroy R."/>
            <person name="Ravi A."/>
            <person name="Getino M."/>
            <person name="Pursley I."/>
            <person name="Horton D.L."/>
            <person name="Alikhan N.F."/>
            <person name="Baker D."/>
            <person name="Gharbi K."/>
            <person name="Hall N."/>
            <person name="Watson M."/>
            <person name="Adriaenssens E.M."/>
            <person name="Foster-Nyarko E."/>
            <person name="Jarju S."/>
            <person name="Secka A."/>
            <person name="Antonio M."/>
            <person name="Oren A."/>
            <person name="Chaudhuri R.R."/>
            <person name="La Ragione R."/>
            <person name="Hildebrand F."/>
            <person name="Pallen M.J."/>
        </authorList>
    </citation>
    <scope>NUCLEOTIDE SEQUENCE</scope>
    <source>
        <strain evidence="10">4920</strain>
    </source>
</reference>
<feature type="domain" description="N-acetyltransferase" evidence="9">
    <location>
        <begin position="1"/>
        <end position="145"/>
    </location>
</feature>
<protein>
    <recommendedName>
        <fullName evidence="3">Aminoglycoside N(6')-acetyltransferase type 1</fullName>
        <ecNumber evidence="2">2.3.1.82</ecNumber>
    </recommendedName>
    <alternativeName>
        <fullName evidence="7">Aminoglycoside resistance protein</fullName>
    </alternativeName>
</protein>
<evidence type="ECO:0000313" key="10">
    <source>
        <dbReference type="EMBL" id="HIV03500.1"/>
    </source>
</evidence>
<proteinExistence type="predicted"/>
<accession>A0A9D1NIH7</accession>
<organism evidence="10 11">
    <name type="scientific">Candidatus Aphodoplasma excrementigallinarum</name>
    <dbReference type="NCBI Taxonomy" id="2840673"/>
    <lineage>
        <taxon>Bacteria</taxon>
        <taxon>Bacillati</taxon>
        <taxon>Bacillota</taxon>
        <taxon>Clostridia</taxon>
        <taxon>Eubacteriales</taxon>
        <taxon>Candidatus Aphodoplasma</taxon>
    </lineage>
</organism>
<dbReference type="CDD" id="cd04301">
    <property type="entry name" value="NAT_SF"/>
    <property type="match status" value="1"/>
</dbReference>
<dbReference type="InterPro" id="IPR016181">
    <property type="entry name" value="Acyl_CoA_acyltransferase"/>
</dbReference>
<evidence type="ECO:0000256" key="7">
    <source>
        <dbReference type="ARBA" id="ARBA00029660"/>
    </source>
</evidence>
<comment type="catalytic activity">
    <reaction evidence="8">
        <text>kanamycin B + acetyl-CoA = N(6')-acetylkanamycin B + CoA + H(+)</text>
        <dbReference type="Rhea" id="RHEA:16449"/>
        <dbReference type="ChEBI" id="CHEBI:15378"/>
        <dbReference type="ChEBI" id="CHEBI:57287"/>
        <dbReference type="ChEBI" id="CHEBI:57288"/>
        <dbReference type="ChEBI" id="CHEBI:58390"/>
        <dbReference type="ChEBI" id="CHEBI:58549"/>
        <dbReference type="EC" id="2.3.1.82"/>
    </reaction>
</comment>
<sequence length="145" mass="16225">MTIVRAGREQAAAVVRLALMLWPDNAETELKEELAPLLESADAAFFLAQEQGGWVGFAQCQLRRDYVEGTSSSPVGYLEGIYVIEPCRRRGIAAAPLEECQLWAKGQGRREFASDCELGNDESLRFHESVGFREANRIICFTKRI</sequence>
<evidence type="ECO:0000259" key="9">
    <source>
        <dbReference type="PROSITE" id="PS51186"/>
    </source>
</evidence>
<dbReference type="GO" id="GO:0046677">
    <property type="term" value="P:response to antibiotic"/>
    <property type="evidence" value="ECO:0007669"/>
    <property type="project" value="UniProtKB-KW"/>
</dbReference>
<dbReference type="AlphaFoldDB" id="A0A9D1NIH7"/>
<dbReference type="NCBIfam" id="NF043067">
    <property type="entry name" value="AAC_6p_group_E"/>
    <property type="match status" value="1"/>
</dbReference>
<dbReference type="GO" id="GO:0047663">
    <property type="term" value="F:aminoglycoside 6'-N-acetyltransferase activity"/>
    <property type="evidence" value="ECO:0007669"/>
    <property type="project" value="UniProtKB-EC"/>
</dbReference>
<gene>
    <name evidence="10" type="ORF">IAC74_07985</name>
</gene>
<dbReference type="InterPro" id="IPR024170">
    <property type="entry name" value="Aminoglycoside_N6-AcTrfrase"/>
</dbReference>
<keyword evidence="6" id="KW-0012">Acyltransferase</keyword>
<dbReference type="PANTHER" id="PTHR43877:SF2">
    <property type="entry name" value="AMINOALKYLPHOSPHONATE N-ACETYLTRANSFERASE-RELATED"/>
    <property type="match status" value="1"/>
</dbReference>
<evidence type="ECO:0000256" key="3">
    <source>
        <dbReference type="ARBA" id="ARBA00017677"/>
    </source>
</evidence>
<evidence type="ECO:0000256" key="2">
    <source>
        <dbReference type="ARBA" id="ARBA00012888"/>
    </source>
</evidence>
<name>A0A9D1NIH7_9FIRM</name>
<evidence type="ECO:0000256" key="8">
    <source>
        <dbReference type="ARBA" id="ARBA00048923"/>
    </source>
</evidence>
<dbReference type="Pfam" id="PF00583">
    <property type="entry name" value="Acetyltransf_1"/>
    <property type="match status" value="1"/>
</dbReference>
<dbReference type="PROSITE" id="PS51186">
    <property type="entry name" value="GNAT"/>
    <property type="match status" value="1"/>
</dbReference>
<dbReference type="InterPro" id="IPR000182">
    <property type="entry name" value="GNAT_dom"/>
</dbReference>
<dbReference type="SUPFAM" id="SSF55729">
    <property type="entry name" value="Acyl-CoA N-acyltransferases (Nat)"/>
    <property type="match status" value="1"/>
</dbReference>
<keyword evidence="4" id="KW-0808">Transferase</keyword>
<dbReference type="PIRSF" id="PIRSF000452">
    <property type="entry name" value="6-N-acetyltransf"/>
    <property type="match status" value="1"/>
</dbReference>